<evidence type="ECO:0000313" key="2">
    <source>
        <dbReference type="EMBL" id="OQV20909.1"/>
    </source>
</evidence>
<dbReference type="EMBL" id="MTYJ01000026">
    <property type="protein sequence ID" value="OQV20909.1"/>
    <property type="molecule type" value="Genomic_DNA"/>
</dbReference>
<feature type="signal peptide" evidence="1">
    <location>
        <begin position="1"/>
        <end position="25"/>
    </location>
</feature>
<protein>
    <recommendedName>
        <fullName evidence="4">RxLR effector protein</fullName>
    </recommendedName>
</protein>
<dbReference type="AlphaFoldDB" id="A0A1W0X0C0"/>
<feature type="chain" id="PRO_5012370748" description="RxLR effector protein" evidence="1">
    <location>
        <begin position="26"/>
        <end position="112"/>
    </location>
</feature>
<dbReference type="Proteomes" id="UP000192578">
    <property type="component" value="Unassembled WGS sequence"/>
</dbReference>
<reference evidence="3" key="1">
    <citation type="submission" date="2017-01" db="EMBL/GenBank/DDBJ databases">
        <title>Comparative genomics of anhydrobiosis in the tardigrade Hypsibius dujardini.</title>
        <authorList>
            <person name="Yoshida Y."/>
            <person name="Koutsovoulos G."/>
            <person name="Laetsch D."/>
            <person name="Stevens L."/>
            <person name="Kumar S."/>
            <person name="Horikawa D."/>
            <person name="Ishino K."/>
            <person name="Komine S."/>
            <person name="Tomita M."/>
            <person name="Blaxter M."/>
            <person name="Arakawa K."/>
        </authorList>
    </citation>
    <scope>NUCLEOTIDE SEQUENCE [LARGE SCALE GENOMIC DNA]</scope>
    <source>
        <strain evidence="3">Z151</strain>
    </source>
</reference>
<comment type="caution">
    <text evidence="2">The sequence shown here is derived from an EMBL/GenBank/DDBJ whole genome shotgun (WGS) entry which is preliminary data.</text>
</comment>
<accession>A0A1W0X0C0</accession>
<keyword evidence="3" id="KW-1185">Reference proteome</keyword>
<name>A0A1W0X0C0_HYPEX</name>
<evidence type="ECO:0008006" key="4">
    <source>
        <dbReference type="Google" id="ProtNLM"/>
    </source>
</evidence>
<keyword evidence="1" id="KW-0732">Signal</keyword>
<proteinExistence type="predicted"/>
<gene>
    <name evidence="2" type="ORF">BV898_04984</name>
</gene>
<evidence type="ECO:0000313" key="3">
    <source>
        <dbReference type="Proteomes" id="UP000192578"/>
    </source>
</evidence>
<sequence length="112" mass="12536">MAFPVAVSTLRCAILLVMCTYLVQAAVIAAQPSDDTESSSVKVNQAVQHLTPAEYVSLTRLLKGNAIANVKRNYDDFIDGGTEYLGKRSWPWNEAHELRFRKRMMDANEFLG</sequence>
<evidence type="ECO:0000256" key="1">
    <source>
        <dbReference type="SAM" id="SignalP"/>
    </source>
</evidence>
<organism evidence="2 3">
    <name type="scientific">Hypsibius exemplaris</name>
    <name type="common">Freshwater tardigrade</name>
    <dbReference type="NCBI Taxonomy" id="2072580"/>
    <lineage>
        <taxon>Eukaryota</taxon>
        <taxon>Metazoa</taxon>
        <taxon>Ecdysozoa</taxon>
        <taxon>Tardigrada</taxon>
        <taxon>Eutardigrada</taxon>
        <taxon>Parachela</taxon>
        <taxon>Hypsibioidea</taxon>
        <taxon>Hypsibiidae</taxon>
        <taxon>Hypsibius</taxon>
    </lineage>
</organism>